<feature type="coiled-coil region" evidence="1">
    <location>
        <begin position="276"/>
        <end position="303"/>
    </location>
</feature>
<dbReference type="Gene3D" id="1.10.287.1490">
    <property type="match status" value="1"/>
</dbReference>
<accession>A0AAU9J5Y3</accession>
<name>A0AAU9J5Y3_9CILI</name>
<feature type="coiled-coil region" evidence="1">
    <location>
        <begin position="1028"/>
        <end position="1111"/>
    </location>
</feature>
<protein>
    <submittedName>
        <fullName evidence="3">Uncharacterized protein</fullName>
    </submittedName>
</protein>
<dbReference type="Proteomes" id="UP001162131">
    <property type="component" value="Unassembled WGS sequence"/>
</dbReference>
<evidence type="ECO:0000313" key="3">
    <source>
        <dbReference type="EMBL" id="CAG9321214.1"/>
    </source>
</evidence>
<keyword evidence="4" id="KW-1185">Reference proteome</keyword>
<feature type="coiled-coil region" evidence="1">
    <location>
        <begin position="976"/>
        <end position="1003"/>
    </location>
</feature>
<feature type="region of interest" description="Disordered" evidence="2">
    <location>
        <begin position="861"/>
        <end position="899"/>
    </location>
</feature>
<dbReference type="PANTHER" id="PTHR23159">
    <property type="entry name" value="CENTROSOMAL PROTEIN 2"/>
    <property type="match status" value="1"/>
</dbReference>
<gene>
    <name evidence="3" type="ORF">BSTOLATCC_MIC27778</name>
</gene>
<dbReference type="EMBL" id="CAJZBQ010000027">
    <property type="protein sequence ID" value="CAG9321214.1"/>
    <property type="molecule type" value="Genomic_DNA"/>
</dbReference>
<comment type="caution">
    <text evidence="3">The sequence shown here is derived from an EMBL/GenBank/DDBJ whole genome shotgun (WGS) entry which is preliminary data.</text>
</comment>
<feature type="coiled-coil region" evidence="1">
    <location>
        <begin position="403"/>
        <end position="430"/>
    </location>
</feature>
<dbReference type="PANTHER" id="PTHR23159:SF31">
    <property type="entry name" value="CENTROSOME-ASSOCIATED PROTEIN CEP250 ISOFORM X1"/>
    <property type="match status" value="1"/>
</dbReference>
<organism evidence="3 4">
    <name type="scientific">Blepharisma stoltei</name>
    <dbReference type="NCBI Taxonomy" id="1481888"/>
    <lineage>
        <taxon>Eukaryota</taxon>
        <taxon>Sar</taxon>
        <taxon>Alveolata</taxon>
        <taxon>Ciliophora</taxon>
        <taxon>Postciliodesmatophora</taxon>
        <taxon>Heterotrichea</taxon>
        <taxon>Heterotrichida</taxon>
        <taxon>Blepharismidae</taxon>
        <taxon>Blepharisma</taxon>
    </lineage>
</organism>
<feature type="coiled-coil region" evidence="1">
    <location>
        <begin position="1144"/>
        <end position="1192"/>
    </location>
</feature>
<proteinExistence type="predicted"/>
<evidence type="ECO:0000313" key="4">
    <source>
        <dbReference type="Proteomes" id="UP001162131"/>
    </source>
</evidence>
<reference evidence="3" key="1">
    <citation type="submission" date="2021-09" db="EMBL/GenBank/DDBJ databases">
        <authorList>
            <consortium name="AG Swart"/>
            <person name="Singh M."/>
            <person name="Singh A."/>
            <person name="Seah K."/>
            <person name="Emmerich C."/>
        </authorList>
    </citation>
    <scope>NUCLEOTIDE SEQUENCE</scope>
    <source>
        <strain evidence="3">ATCC30299</strain>
    </source>
</reference>
<sequence>MSSKFGDFAMDVLSRYSLATNFWSTQGKILAQLKQENKELLNQKALTNKKDDKIQEASEIDDYLAKLDSEIKFRRKNDRKDFVGNLDLKLRFLIEHSFRCLKEIRNKIPNNIFKRNSNALKQIEEKVNSLELLDTSEKIDLLEKCEILKLCLLRELNYPWKVVSNLKEAAIEGTWNLIEISNQIENLENSDIAKAISEKSEILATNNAEKISEFLVKVEKLKSEALKLGEISHVNDDRTLTDLRRITEKTQDSLSSLVGSDDEEVHRLSSTFVKLNDDSEEILNFHEAQINKLVLEAKNFKNSAENVEITKSKFLSKIQQHLCNSMQSLQSLSSITYQDPSLNTMEKEISRGSFKSLFKLGKLQESIRRGMISSLPEYGIDMKSLSNLLKMLKSMHRSVLEMSNRLKIKNEELLEKIEDLNEGYESTTLKYEEVAAAEKKYKLVYVQAFQKTLGESWGKHLEIIDALIRYIPYMDHSIGDLLSFGSLVKESESTLRMLMELFTPKNKKLFGKLEQLLNKKVEIDANLFKINEADMLASQWKTIENYFTSSRDLIFEEEMLKQELIKFSEPCKEKFELMESLKKTYEESLELSKRVLELGDRIEKELVEYMNFWNSYKSTSLPANNGDSNRNYPIPSQSSDHPLSQGSYKETPLSESLKNFHGLQSRLLDNFESQNKIYESVVLAQISLQESPLIAQNPEQNMLPKRKLVGVSKDLCFFIKGNSKEALLKLISLIHSSETLKPQGNRALIVKREPLIVQGVSIILMILESIQGDLLSTFESKINFIQKGEIKENALKIIEFIKQLKLSPGEEPFIKILNNIFQWKEKIQGEFMALFSKLLDANLEVKEEIIIEEIQPQTKIPAHKKAQKVRSRKRPDKESDMQDQSQQSEAKPIEKPKTSLIPEIEEGVKSLYKDCYAILNIINPGFEGESFNKSIKADSEEEERFQTILNNIKSSGRLLDTIKNLSKDVYDSNSSYQDLKSQLNKLEKLKEDLTESQKALEDKDFSIKSLREDLTESQKALQGKDSSIKSLKEDLTEFQKALEDKDSSIKSLKEDLTESQKALQGKDSSIKSLKEDLAESQKVLQSKESSIQSLKESFSALEKENKNWIEMYTSLNKIINEREEEWSQEKSKFEQISLSQNETIISLDKEITNLNKKIEKQAEELSILEEENQKLNEELSRLEGLRNKEDTSETEEIVLHQEEVFRITESINILDNEIVTLEDEIENRDSLIQEQSETIQSHKAERISFDEAISTQAETITQLNDEIYNLKEVIQKQEEIISIHEEENDELKAIIQKKDEENAIINSSLTKLNEDFNQARKEWKIYEDSAKDLELKLQIATTNLSLEAMEARRLKDDISSLKIKIASDENLQPILQIKEEQIEDLNMQLSNLQNCQKLLDEARNELWTRNRQLEIDNENLNREKSELKLQVKIFKNDRNEAESDRKVQNLERGPYSEESSQDIETLNSKLNEESEIISNLETQISGLLQKESEYKTSIRNLFLRILRIRALYRSRFIIFRRFNQWQDYAISSDIILDQFSPEVPSLTLTDPEVSAIQISKNYRESNTIDANEEIAAKSANSPSGNLI</sequence>
<feature type="coiled-coil region" evidence="1">
    <location>
        <begin position="1375"/>
        <end position="1490"/>
    </location>
</feature>
<feature type="coiled-coil region" evidence="1">
    <location>
        <begin position="1260"/>
        <end position="1301"/>
    </location>
</feature>
<evidence type="ECO:0000256" key="1">
    <source>
        <dbReference type="SAM" id="Coils"/>
    </source>
</evidence>
<evidence type="ECO:0000256" key="2">
    <source>
        <dbReference type="SAM" id="MobiDB-lite"/>
    </source>
</evidence>
<keyword evidence="1" id="KW-0175">Coiled coil</keyword>
<feature type="compositionally biased region" description="Basic residues" evidence="2">
    <location>
        <begin position="861"/>
        <end position="874"/>
    </location>
</feature>
<feature type="region of interest" description="Disordered" evidence="2">
    <location>
        <begin position="624"/>
        <end position="650"/>
    </location>
</feature>